<dbReference type="Proteomes" id="UP000295344">
    <property type="component" value="Unassembled WGS sequence"/>
</dbReference>
<gene>
    <name evidence="2" type="ORF">CLV52_3680</name>
</gene>
<dbReference type="InterPro" id="IPR010093">
    <property type="entry name" value="SinI_DNA-bd"/>
</dbReference>
<keyword evidence="3" id="KW-1185">Reference proteome</keyword>
<sequence>MIPAMTAAEPADLGRFLTVAETAEVLRVSVTQAYALVRSGELPAIRVGAARHWRVERSELEAYIQARYEEERRVAHWRQSEYAIVPELRTGPLL</sequence>
<dbReference type="AlphaFoldDB" id="A0A4R7FCL4"/>
<evidence type="ECO:0000313" key="2">
    <source>
        <dbReference type="EMBL" id="TDS74497.1"/>
    </source>
</evidence>
<name>A0A4R7FCL4_9MICO</name>
<evidence type="ECO:0000313" key="3">
    <source>
        <dbReference type="Proteomes" id="UP000295344"/>
    </source>
</evidence>
<evidence type="ECO:0000259" key="1">
    <source>
        <dbReference type="Pfam" id="PF12728"/>
    </source>
</evidence>
<dbReference type="InterPro" id="IPR009061">
    <property type="entry name" value="DNA-bd_dom_put_sf"/>
</dbReference>
<comment type="caution">
    <text evidence="2">The sequence shown here is derived from an EMBL/GenBank/DDBJ whole genome shotgun (WGS) entry which is preliminary data.</text>
</comment>
<reference evidence="2 3" key="1">
    <citation type="submission" date="2019-03" db="EMBL/GenBank/DDBJ databases">
        <title>Genomic Encyclopedia of Archaeal and Bacterial Type Strains, Phase II (KMG-II): from individual species to whole genera.</title>
        <authorList>
            <person name="Goeker M."/>
        </authorList>
    </citation>
    <scope>NUCLEOTIDE SEQUENCE [LARGE SCALE GENOMIC DNA]</scope>
    <source>
        <strain evidence="2 3">DSM 24782</strain>
    </source>
</reference>
<dbReference type="InterPro" id="IPR041657">
    <property type="entry name" value="HTH_17"/>
</dbReference>
<dbReference type="GO" id="GO:0003677">
    <property type="term" value="F:DNA binding"/>
    <property type="evidence" value="ECO:0007669"/>
    <property type="project" value="InterPro"/>
</dbReference>
<proteinExistence type="predicted"/>
<organism evidence="2 3">
    <name type="scientific">Amnibacterium kyonggiense</name>
    <dbReference type="NCBI Taxonomy" id="595671"/>
    <lineage>
        <taxon>Bacteria</taxon>
        <taxon>Bacillati</taxon>
        <taxon>Actinomycetota</taxon>
        <taxon>Actinomycetes</taxon>
        <taxon>Micrococcales</taxon>
        <taxon>Microbacteriaceae</taxon>
        <taxon>Amnibacterium</taxon>
    </lineage>
</organism>
<dbReference type="Pfam" id="PF12728">
    <property type="entry name" value="HTH_17"/>
    <property type="match status" value="1"/>
</dbReference>
<dbReference type="EMBL" id="SOAM01000005">
    <property type="protein sequence ID" value="TDS74497.1"/>
    <property type="molecule type" value="Genomic_DNA"/>
</dbReference>
<dbReference type="NCBIfam" id="TIGR01764">
    <property type="entry name" value="excise"/>
    <property type="match status" value="1"/>
</dbReference>
<dbReference type="SUPFAM" id="SSF46955">
    <property type="entry name" value="Putative DNA-binding domain"/>
    <property type="match status" value="1"/>
</dbReference>
<protein>
    <submittedName>
        <fullName evidence="2">Excisionase family DNA binding protein</fullName>
    </submittedName>
</protein>
<accession>A0A4R7FCL4</accession>
<feature type="domain" description="Helix-turn-helix" evidence="1">
    <location>
        <begin position="16"/>
        <end position="67"/>
    </location>
</feature>